<evidence type="ECO:0000313" key="2">
    <source>
        <dbReference type="Proteomes" id="UP001385499"/>
    </source>
</evidence>
<dbReference type="InterPro" id="IPR021848">
    <property type="entry name" value="HODM_asu-like"/>
</dbReference>
<keyword evidence="2" id="KW-1185">Reference proteome</keyword>
<name>A0ABU8TH65_9HYPH</name>
<dbReference type="Proteomes" id="UP001385499">
    <property type="component" value="Unassembled WGS sequence"/>
</dbReference>
<organism evidence="1 2">
    <name type="scientific">Roseibium algae</name>
    <dbReference type="NCBI Taxonomy" id="3123038"/>
    <lineage>
        <taxon>Bacteria</taxon>
        <taxon>Pseudomonadati</taxon>
        <taxon>Pseudomonadota</taxon>
        <taxon>Alphaproteobacteria</taxon>
        <taxon>Hyphomicrobiales</taxon>
        <taxon>Stappiaceae</taxon>
        <taxon>Roseibium</taxon>
    </lineage>
</organism>
<proteinExistence type="predicted"/>
<gene>
    <name evidence="1" type="ORF">V6575_03220</name>
</gene>
<accession>A0ABU8TH65</accession>
<protein>
    <submittedName>
        <fullName evidence="1">DUF3445 domain-containing protein</fullName>
    </submittedName>
</protein>
<sequence>MAFDHTPYDGTTQPFTVGLGPIEETCWMEPDDHLVAHLERKAALLRTARDAVFRQEEGTADAQAETLELIVEHLRRCHSNRYDVSKVELQPVGLDPSFLGRDSSPLVTAAQLVQEDLILMRPGADGYRLAAACLCFPSSWSLAEKFSQSMHDIHAGVPGFNTGRVGAIVGRIFENLKVGQLIGRFNWSIYDDDELHHPQTKRIDPTGNQGNAGFLAQLFMRVERQTLRRLPGSGDILFTIKNHHDPLAALSKDPRRIELADGLKSQLLGLDRDQLAYKGLSVHLGAMVRELEMLAASEEGATA</sequence>
<dbReference type="EMBL" id="JBAKIA010000001">
    <property type="protein sequence ID" value="MEJ8473086.1"/>
    <property type="molecule type" value="Genomic_DNA"/>
</dbReference>
<comment type="caution">
    <text evidence="1">The sequence shown here is derived from an EMBL/GenBank/DDBJ whole genome shotgun (WGS) entry which is preliminary data.</text>
</comment>
<reference evidence="1 2" key="1">
    <citation type="submission" date="2024-02" db="EMBL/GenBank/DDBJ databases">
        <title>Roseibium algae sp. nov., isolated from marine alga (Grateloupia sp.), showing potential in myo-inositol conversion.</title>
        <authorList>
            <person name="Wang Y."/>
        </authorList>
    </citation>
    <scope>NUCLEOTIDE SEQUENCE [LARGE SCALE GENOMIC DNA]</scope>
    <source>
        <strain evidence="1 2">H3510</strain>
    </source>
</reference>
<evidence type="ECO:0000313" key="1">
    <source>
        <dbReference type="EMBL" id="MEJ8473086.1"/>
    </source>
</evidence>
<dbReference type="Pfam" id="PF11927">
    <property type="entry name" value="HODM_asu-like"/>
    <property type="match status" value="1"/>
</dbReference>
<dbReference type="RefSeq" id="WP_340272596.1">
    <property type="nucleotide sequence ID" value="NZ_JBAKIA010000001.1"/>
</dbReference>